<gene>
    <name evidence="2" type="ORF">KK083_24320</name>
</gene>
<keyword evidence="1" id="KW-0732">Signal</keyword>
<organism evidence="2 3">
    <name type="scientific">Chryseosolibacter histidini</name>
    <dbReference type="NCBI Taxonomy" id="2782349"/>
    <lineage>
        <taxon>Bacteria</taxon>
        <taxon>Pseudomonadati</taxon>
        <taxon>Bacteroidota</taxon>
        <taxon>Cytophagia</taxon>
        <taxon>Cytophagales</taxon>
        <taxon>Chryseotaleaceae</taxon>
        <taxon>Chryseosolibacter</taxon>
    </lineage>
</organism>
<evidence type="ECO:0008006" key="4">
    <source>
        <dbReference type="Google" id="ProtNLM"/>
    </source>
</evidence>
<protein>
    <recommendedName>
        <fullName evidence="4">PEGA domain-containing protein</fullName>
    </recommendedName>
</protein>
<sequence>MKKLVVAVLLATVSTYAHAYISGIAIQTDKSSNMQVYVNGKLYNKTPEKFVRIKSKPGLFHVQVKVLNPYDKNWYVVRKDIKVEKGYEFYYKMVFAKGKKPSIQEVKRYPVYSRYFLNPMLYNKHPVT</sequence>
<dbReference type="Proteomes" id="UP001319200">
    <property type="component" value="Unassembled WGS sequence"/>
</dbReference>
<feature type="chain" id="PRO_5042939342" description="PEGA domain-containing protein" evidence="1">
    <location>
        <begin position="20"/>
        <end position="128"/>
    </location>
</feature>
<proteinExistence type="predicted"/>
<evidence type="ECO:0000313" key="2">
    <source>
        <dbReference type="EMBL" id="MBT1700035.1"/>
    </source>
</evidence>
<reference evidence="2 3" key="1">
    <citation type="submission" date="2021-05" db="EMBL/GenBank/DDBJ databases">
        <title>A Polyphasic approach of four new species of the genus Ohtaekwangia: Ohtaekwangia histidinii sp. nov., Ohtaekwangia cretensis sp. nov., Ohtaekwangia indiensis sp. nov., Ohtaekwangia reichenbachii sp. nov. from diverse environment.</title>
        <authorList>
            <person name="Octaviana S."/>
        </authorList>
    </citation>
    <scope>NUCLEOTIDE SEQUENCE [LARGE SCALE GENOMIC DNA]</scope>
    <source>
        <strain evidence="2 3">PWU4</strain>
    </source>
</reference>
<dbReference type="RefSeq" id="WP_254168351.1">
    <property type="nucleotide sequence ID" value="NZ_JAHESF010000033.1"/>
</dbReference>
<keyword evidence="3" id="KW-1185">Reference proteome</keyword>
<comment type="caution">
    <text evidence="2">The sequence shown here is derived from an EMBL/GenBank/DDBJ whole genome shotgun (WGS) entry which is preliminary data.</text>
</comment>
<feature type="signal peptide" evidence="1">
    <location>
        <begin position="1"/>
        <end position="19"/>
    </location>
</feature>
<evidence type="ECO:0000256" key="1">
    <source>
        <dbReference type="SAM" id="SignalP"/>
    </source>
</evidence>
<accession>A0AAP2DP92</accession>
<name>A0AAP2DP92_9BACT</name>
<dbReference type="AlphaFoldDB" id="A0AAP2DP92"/>
<dbReference type="EMBL" id="JAHESF010000033">
    <property type="protein sequence ID" value="MBT1700035.1"/>
    <property type="molecule type" value="Genomic_DNA"/>
</dbReference>
<evidence type="ECO:0000313" key="3">
    <source>
        <dbReference type="Proteomes" id="UP001319200"/>
    </source>
</evidence>